<evidence type="ECO:0000313" key="7">
    <source>
        <dbReference type="Proteomes" id="UP000245702"/>
    </source>
</evidence>
<dbReference type="PIRSF" id="PIRSF000103">
    <property type="entry name" value="HIBADH"/>
    <property type="match status" value="1"/>
</dbReference>
<protein>
    <submittedName>
        <fullName evidence="6">2-hydroxy-3-oxopropionate reductase</fullName>
        <ecNumber evidence="6">1.1.1.60</ecNumber>
    </submittedName>
</protein>
<dbReference type="EC" id="1.1.1.60" evidence="6"/>
<feature type="domain" description="3-hydroxyisobutyrate dehydrogenase-like NAD-binding" evidence="5">
    <location>
        <begin position="171"/>
        <end position="291"/>
    </location>
</feature>
<evidence type="ECO:0000259" key="4">
    <source>
        <dbReference type="Pfam" id="PF03446"/>
    </source>
</evidence>
<dbReference type="InterPro" id="IPR013328">
    <property type="entry name" value="6PGD_dom2"/>
</dbReference>
<sequence length="292" mass="30996">MAVTVKNTVVGFVGIGVMGKSMAGHLLKAGYPVRVYNRTKAKAEDLLKQGAVWEETIAGLAANCNVIITMIGYPKDVEIVYLGDDGLLKNASQGTYFLDMTTSSPELAIRIYREAKAKNMQALDAPVSGGDIGAKEARLAIMVGGEPGAFAAVRPILELMGKNIVLQGAAGAGQHTKMCNQIAIASNMMGVCEAMAYAKKAGLNPSLVLQSIETGAAGSWSLSNLAPRMLAGNFEPGFYVKHFIKDMKIAIESAQQMGLDTPGLQQAIKLYEQLASQGEEDSGTQALFKLYQ</sequence>
<keyword evidence="7" id="KW-1185">Reference proteome</keyword>
<dbReference type="PANTHER" id="PTHR43060">
    <property type="entry name" value="3-HYDROXYISOBUTYRATE DEHYDROGENASE-LIKE 1, MITOCHONDRIAL-RELATED"/>
    <property type="match status" value="1"/>
</dbReference>
<proteinExistence type="inferred from homology"/>
<dbReference type="InterPro" id="IPR006115">
    <property type="entry name" value="6PGDH_NADP-bd"/>
</dbReference>
<dbReference type="Gene3D" id="1.10.1040.10">
    <property type="entry name" value="N-(1-d-carboxylethyl)-l-norvaline Dehydrogenase, domain 2"/>
    <property type="match status" value="1"/>
</dbReference>
<evidence type="ECO:0000256" key="3">
    <source>
        <dbReference type="ARBA" id="ARBA00023027"/>
    </source>
</evidence>
<dbReference type="InterPro" id="IPR008927">
    <property type="entry name" value="6-PGluconate_DH-like_C_sf"/>
</dbReference>
<dbReference type="SUPFAM" id="SSF51735">
    <property type="entry name" value="NAD(P)-binding Rossmann-fold domains"/>
    <property type="match status" value="1"/>
</dbReference>
<keyword evidence="3" id="KW-0520">NAD</keyword>
<comment type="similarity">
    <text evidence="1">Belongs to the HIBADH-related family.</text>
</comment>
<gene>
    <name evidence="6" type="primary">garR_2</name>
    <name evidence="6" type="ORF">SSPH_04065</name>
</gene>
<dbReference type="SUPFAM" id="SSF48179">
    <property type="entry name" value="6-phosphogluconate dehydrogenase C-terminal domain-like"/>
    <property type="match status" value="1"/>
</dbReference>
<dbReference type="Pfam" id="PF14833">
    <property type="entry name" value="NAD_binding_11"/>
    <property type="match status" value="1"/>
</dbReference>
<dbReference type="Gene3D" id="3.40.50.720">
    <property type="entry name" value="NAD(P)-binding Rossmann-like Domain"/>
    <property type="match status" value="1"/>
</dbReference>
<dbReference type="EMBL" id="FCOW01000033">
    <property type="protein sequence ID" value="CVK21378.1"/>
    <property type="molecule type" value="Genomic_DNA"/>
</dbReference>
<dbReference type="Proteomes" id="UP000245702">
    <property type="component" value="Unassembled WGS sequence"/>
</dbReference>
<evidence type="ECO:0000256" key="1">
    <source>
        <dbReference type="ARBA" id="ARBA00009080"/>
    </source>
</evidence>
<dbReference type="RefSeq" id="WP_075755837.1">
    <property type="nucleotide sequence ID" value="NZ_CP146991.1"/>
</dbReference>
<comment type="caution">
    <text evidence="6">The sequence shown here is derived from an EMBL/GenBank/DDBJ whole genome shotgun (WGS) entry which is preliminary data.</text>
</comment>
<feature type="domain" description="6-phosphogluconate dehydrogenase NADP-binding" evidence="4">
    <location>
        <begin position="10"/>
        <end position="166"/>
    </location>
</feature>
<reference evidence="6 7" key="1">
    <citation type="submission" date="2016-01" db="EMBL/GenBank/DDBJ databases">
        <authorList>
            <person name="Brown R."/>
        </authorList>
    </citation>
    <scope>NUCLEOTIDE SEQUENCE [LARGE SCALE GENOMIC DNA]</scope>
    <source>
        <strain evidence="6">Sporomusa sphaeroides DSM 2875</strain>
    </source>
</reference>
<organism evidence="6 7">
    <name type="scientific">Sporomusa sphaeroides DSM 2875</name>
    <dbReference type="NCBI Taxonomy" id="1337886"/>
    <lineage>
        <taxon>Bacteria</taxon>
        <taxon>Bacillati</taxon>
        <taxon>Bacillota</taxon>
        <taxon>Negativicutes</taxon>
        <taxon>Selenomonadales</taxon>
        <taxon>Sporomusaceae</taxon>
        <taxon>Sporomusa</taxon>
    </lineage>
</organism>
<dbReference type="GO" id="GO:0008679">
    <property type="term" value="F:2-hydroxy-3-oxopropionate reductase activity"/>
    <property type="evidence" value="ECO:0007669"/>
    <property type="project" value="UniProtKB-EC"/>
</dbReference>
<evidence type="ECO:0000313" key="6">
    <source>
        <dbReference type="EMBL" id="CVK21378.1"/>
    </source>
</evidence>
<evidence type="ECO:0000256" key="2">
    <source>
        <dbReference type="ARBA" id="ARBA00023002"/>
    </source>
</evidence>
<dbReference type="Pfam" id="PF03446">
    <property type="entry name" value="NAD_binding_2"/>
    <property type="match status" value="1"/>
</dbReference>
<evidence type="ECO:0000259" key="5">
    <source>
        <dbReference type="Pfam" id="PF14833"/>
    </source>
</evidence>
<dbReference type="InterPro" id="IPR036291">
    <property type="entry name" value="NAD(P)-bd_dom_sf"/>
</dbReference>
<name>A0ABP2CCF1_9FIRM</name>
<dbReference type="PANTHER" id="PTHR43060:SF15">
    <property type="entry name" value="3-HYDROXYISOBUTYRATE DEHYDROGENASE-LIKE 1, MITOCHONDRIAL-RELATED"/>
    <property type="match status" value="1"/>
</dbReference>
<accession>A0ABP2CCF1</accession>
<keyword evidence="2 6" id="KW-0560">Oxidoreductase</keyword>
<dbReference type="InterPro" id="IPR015815">
    <property type="entry name" value="HIBADH-related"/>
</dbReference>
<dbReference type="InterPro" id="IPR029154">
    <property type="entry name" value="HIBADH-like_NADP-bd"/>
</dbReference>